<evidence type="ECO:0000259" key="7">
    <source>
        <dbReference type="SMART" id="SM00484"/>
    </source>
</evidence>
<name>A0ABR3BGT9_PHYBL</name>
<feature type="domain" description="XPG-I" evidence="7">
    <location>
        <begin position="252"/>
        <end position="322"/>
    </location>
</feature>
<dbReference type="PANTHER" id="PTHR11081:SF9">
    <property type="entry name" value="FLAP ENDONUCLEASE 1"/>
    <property type="match status" value="1"/>
</dbReference>
<sequence length="449" mass="51075">MGVRGLTGLLARFAPKSIQTVNANELAHQTVAIDASCNLSKFIYGDEPHPHKHIFGFFMLARFCEINNIKPIFIFDGASRIPAKKLELDRRDRARNKVDHSLLFEVERNLRLDALFQSSSNKESLSNDAVIRILARLDQTQDTLTDAHAQVNKNIVEKADKPSLEAKLSEWADGINQAAVLSEDREKYTQTVRNLTAKERDTMSTIVQDQLNSVKSFLSPLMVENEYLLSSLEKRSIRVTQQLREECQFFLESQGHLCFSCEDHEAEAMCAHLGKTNRTSATVSEDLDTIVFGDTPIIRHFFSKGKDSFMIDPIVARRELGLTKESFMDMCILCGTDFSTKIKGIGPIRALQHIQKYGSIENILENMTSKYIPEEGFDYKLAREVFSTLPPIPLKDKDYAQPIVSKKLSERMLEFYEIDVVDVENRIRTIIFQQGLGLHNWESDPFSSK</sequence>
<feature type="domain" description="XPG N-terminal" evidence="8">
    <location>
        <begin position="1"/>
        <end position="98"/>
    </location>
</feature>
<evidence type="ECO:0000313" key="9">
    <source>
        <dbReference type="EMBL" id="KAL0098079.1"/>
    </source>
</evidence>
<evidence type="ECO:0000256" key="2">
    <source>
        <dbReference type="ARBA" id="ARBA00022722"/>
    </source>
</evidence>
<dbReference type="PANTHER" id="PTHR11081">
    <property type="entry name" value="FLAP ENDONUCLEASE FAMILY MEMBER"/>
    <property type="match status" value="1"/>
</dbReference>
<evidence type="ECO:0000256" key="3">
    <source>
        <dbReference type="ARBA" id="ARBA00022723"/>
    </source>
</evidence>
<keyword evidence="2" id="KW-0540">Nuclease</keyword>
<dbReference type="SMART" id="SM00279">
    <property type="entry name" value="HhH2"/>
    <property type="match status" value="1"/>
</dbReference>
<dbReference type="InterPro" id="IPR036279">
    <property type="entry name" value="5-3_exonuclease_C_sf"/>
</dbReference>
<evidence type="ECO:0000313" key="10">
    <source>
        <dbReference type="Proteomes" id="UP001448207"/>
    </source>
</evidence>
<protein>
    <submittedName>
        <fullName evidence="9">PIN domain-like protein</fullName>
    </submittedName>
</protein>
<keyword evidence="6" id="KW-0460">Magnesium</keyword>
<keyword evidence="10" id="KW-1185">Reference proteome</keyword>
<dbReference type="Gene3D" id="3.40.50.1010">
    <property type="entry name" value="5'-nuclease"/>
    <property type="match status" value="2"/>
</dbReference>
<evidence type="ECO:0000256" key="1">
    <source>
        <dbReference type="ARBA" id="ARBA00001946"/>
    </source>
</evidence>
<dbReference type="InterPro" id="IPR008918">
    <property type="entry name" value="HhH2"/>
</dbReference>
<dbReference type="Gene3D" id="1.10.150.20">
    <property type="entry name" value="5' to 3' exonuclease, C-terminal subdomain"/>
    <property type="match status" value="1"/>
</dbReference>
<keyword evidence="5" id="KW-0378">Hydrolase</keyword>
<proteinExistence type="predicted"/>
<dbReference type="Proteomes" id="UP001448207">
    <property type="component" value="Unassembled WGS sequence"/>
</dbReference>
<evidence type="ECO:0000256" key="6">
    <source>
        <dbReference type="ARBA" id="ARBA00022842"/>
    </source>
</evidence>
<keyword evidence="4" id="KW-0255">Endonuclease</keyword>
<dbReference type="InterPro" id="IPR029060">
    <property type="entry name" value="PIN-like_dom_sf"/>
</dbReference>
<comment type="caution">
    <text evidence="9">The sequence shown here is derived from an EMBL/GenBank/DDBJ whole genome shotgun (WGS) entry which is preliminary data.</text>
</comment>
<dbReference type="Pfam" id="PF00752">
    <property type="entry name" value="XPG_N"/>
    <property type="match status" value="1"/>
</dbReference>
<dbReference type="SUPFAM" id="SSF47807">
    <property type="entry name" value="5' to 3' exonuclease, C-terminal subdomain"/>
    <property type="match status" value="1"/>
</dbReference>
<comment type="cofactor">
    <cofactor evidence="1">
        <name>Mg(2+)</name>
        <dbReference type="ChEBI" id="CHEBI:18420"/>
    </cofactor>
</comment>
<dbReference type="SMART" id="SM00484">
    <property type="entry name" value="XPGI"/>
    <property type="match status" value="1"/>
</dbReference>
<organism evidence="9 10">
    <name type="scientific">Phycomyces blakesleeanus</name>
    <dbReference type="NCBI Taxonomy" id="4837"/>
    <lineage>
        <taxon>Eukaryota</taxon>
        <taxon>Fungi</taxon>
        <taxon>Fungi incertae sedis</taxon>
        <taxon>Mucoromycota</taxon>
        <taxon>Mucoromycotina</taxon>
        <taxon>Mucoromycetes</taxon>
        <taxon>Mucorales</taxon>
        <taxon>Phycomycetaceae</taxon>
        <taxon>Phycomyces</taxon>
    </lineage>
</organism>
<evidence type="ECO:0000256" key="4">
    <source>
        <dbReference type="ARBA" id="ARBA00022759"/>
    </source>
</evidence>
<dbReference type="Pfam" id="PF00867">
    <property type="entry name" value="XPG_I"/>
    <property type="match status" value="1"/>
</dbReference>
<reference evidence="9 10" key="1">
    <citation type="submission" date="2024-04" db="EMBL/GenBank/DDBJ databases">
        <title>Symmetric and asymmetric DNA N6-adenine methylation regulates different biological responses in Mucorales.</title>
        <authorList>
            <consortium name="Lawrence Berkeley National Laboratory"/>
            <person name="Lax C."/>
            <person name="Mondo S.J."/>
            <person name="Osorio-Concepcion M."/>
            <person name="Muszewska A."/>
            <person name="Corrochano-Luque M."/>
            <person name="Gutierrez G."/>
            <person name="Riley R."/>
            <person name="Lipzen A."/>
            <person name="Guo J."/>
            <person name="Hundley H."/>
            <person name="Amirebrahimi M."/>
            <person name="Ng V."/>
            <person name="Lorenzo-Gutierrez D."/>
            <person name="Binder U."/>
            <person name="Yang J."/>
            <person name="Song Y."/>
            <person name="Canovas D."/>
            <person name="Navarro E."/>
            <person name="Freitag M."/>
            <person name="Gabaldon T."/>
            <person name="Grigoriev I.V."/>
            <person name="Corrochano L.M."/>
            <person name="Nicolas F.E."/>
            <person name="Garre V."/>
        </authorList>
    </citation>
    <scope>NUCLEOTIDE SEQUENCE [LARGE SCALE GENOMIC DNA]</scope>
    <source>
        <strain evidence="9 10">L51</strain>
    </source>
</reference>
<dbReference type="PRINTS" id="PR00853">
    <property type="entry name" value="XPGRADSUPER"/>
</dbReference>
<gene>
    <name evidence="9" type="ORF">J3Q64DRAFT_1671698</name>
</gene>
<dbReference type="SUPFAM" id="SSF88723">
    <property type="entry name" value="PIN domain-like"/>
    <property type="match status" value="1"/>
</dbReference>
<evidence type="ECO:0000259" key="8">
    <source>
        <dbReference type="SMART" id="SM00485"/>
    </source>
</evidence>
<evidence type="ECO:0000256" key="5">
    <source>
        <dbReference type="ARBA" id="ARBA00022801"/>
    </source>
</evidence>
<dbReference type="SMART" id="SM00485">
    <property type="entry name" value="XPGN"/>
    <property type="match status" value="1"/>
</dbReference>
<accession>A0ABR3BGT9</accession>
<dbReference type="EMBL" id="JBCLYO010000001">
    <property type="protein sequence ID" value="KAL0098079.1"/>
    <property type="molecule type" value="Genomic_DNA"/>
</dbReference>
<dbReference type="InterPro" id="IPR006084">
    <property type="entry name" value="XPG/Rad2"/>
</dbReference>
<dbReference type="InterPro" id="IPR006086">
    <property type="entry name" value="XPG-I_dom"/>
</dbReference>
<keyword evidence="3" id="KW-0479">Metal-binding</keyword>
<dbReference type="InterPro" id="IPR006085">
    <property type="entry name" value="XPG_DNA_repair_N"/>
</dbReference>